<dbReference type="AlphaFoldDB" id="A0AA85C271"/>
<sequence length="1136" mass="127747">MIQLEALPKVQRNHLQWDESILNKIKCSVDGLYELKNKFLNEWADKFGILDDSASEVWMKPDNIHSMIMESCELNKNKNEITQSKFEDTISIFKEYESVFMYAPVLDKAEFCYQYGKAFNAIDSDLYAGNISSLHDMTGDDDNDTVNDFTSPAVQWLTKALKFNPQHLEAWCELGDSCWRQGDPCRAADHFRQALKINPKYVKALCNLSMVLRQPPNTTTNISENIDNISSYESDKTKSLSSSPSSSDTPMKCSIFHQSVDLAHQAVSQQPTNGYAWSILGNALLTLFFKSFSSTITPTTVSSYDKNSSINKSTLISSSPQLIMTRCIAAYAQAVKDRSIALEPNFHYNRGLAWHYQDLFGQTLKCWLQAVCLDPGWPAPQYGIKRIIKFVMEWHKLMEQFHKKQSIHIHSTEIKSDQTELSSSTLKTSSINHKSSVEKQHQQMNNEDEFISPLSPLKKLMVTTVLESSNTTNTDSSSSNNNNNDDNNNSNSVVLDQSDISQNVSSLNPKEISALNRLLGPYCPFSGNDKNKSGSNFQTKWNKIGSKKKKHLKASKYSSKNNNNNDTLTDSSSTNDSRSNSLANSHCLQFAPFSNLQVGFNKNTVCIGRVFAELPNDSDLALNLLLIDPYGTPFAVRLYNVGKGVGPTRKDIIAIPHPFVEEILIEGFVLHACLNALSILDNQYLCDMIEKFSYLRTSTASTTTTTTTTDNELSSSGGSNVNCTKSESNAQFSNEPTINLPNQLMNLHMRIIRVPLPNFLVVNGQTVGSSWTAAPQSQEELNLDQLIEVLSYDKKDLPIELTEKTIANNQRQVGSSRAKILMRGVTEQQLLDLAHSARALFMSEPVLVHITSPLIIVGDLHGQHTDLLQYFKRCGKPPDQKYLFLGDYVDRGRQSLETISLILAYKLKYPDKLAVLRGNHECSRINRIYGFYDECKRRYSTKLWKVFTDCFNCLPLAALVDNSMFCAHGGLSPDLKKLEQLNEIRRPTEVPDMGIICDLLWSDPDGSYAGWKENERGVSYTFGEDALLRFMNDCNVKLVVRAHQVVEDGYEFFADKKVVTVFSAANYCGEFDNAGAVMQINEDSVCSFVILKPYITKKKSTLEESESTGDLEKKEDSKVKEQEEMTESVTNIQKSK</sequence>
<dbReference type="GO" id="GO:0031272">
    <property type="term" value="P:regulation of pseudopodium assembly"/>
    <property type="evidence" value="ECO:0007669"/>
    <property type="project" value="UniProtKB-ARBA"/>
</dbReference>
<evidence type="ECO:0000256" key="4">
    <source>
        <dbReference type="ARBA" id="ARBA00022737"/>
    </source>
</evidence>
<evidence type="ECO:0000256" key="12">
    <source>
        <dbReference type="PROSITE-ProRule" id="PRU00339"/>
    </source>
</evidence>
<evidence type="ECO:0000256" key="1">
    <source>
        <dbReference type="ARBA" id="ARBA00001936"/>
    </source>
</evidence>
<dbReference type="InterPro" id="IPR032076">
    <property type="entry name" value="TTC5_OB"/>
</dbReference>
<organism evidence="16 17">
    <name type="scientific">Schistosoma mattheei</name>
    <dbReference type="NCBI Taxonomy" id="31246"/>
    <lineage>
        <taxon>Eukaryota</taxon>
        <taxon>Metazoa</taxon>
        <taxon>Spiralia</taxon>
        <taxon>Lophotrochozoa</taxon>
        <taxon>Platyhelminthes</taxon>
        <taxon>Trematoda</taxon>
        <taxon>Digenea</taxon>
        <taxon>Strigeidida</taxon>
        <taxon>Schistosomatoidea</taxon>
        <taxon>Schistosomatidae</taxon>
        <taxon>Schistosoma</taxon>
    </lineage>
</organism>
<dbReference type="InterPro" id="IPR029052">
    <property type="entry name" value="Metallo-depent_PP-like"/>
</dbReference>
<evidence type="ECO:0000256" key="14">
    <source>
        <dbReference type="SAM" id="MobiDB-lite"/>
    </source>
</evidence>
<reference evidence="17" key="1">
    <citation type="submission" date="2023-11" db="UniProtKB">
        <authorList>
            <consortium name="WormBaseParasite"/>
        </authorList>
    </citation>
    <scope>IDENTIFICATION</scope>
</reference>
<dbReference type="SUPFAM" id="SSF56300">
    <property type="entry name" value="Metallo-dependent phosphatases"/>
    <property type="match status" value="1"/>
</dbReference>
<feature type="compositionally biased region" description="Low complexity" evidence="14">
    <location>
        <begin position="555"/>
        <end position="577"/>
    </location>
</feature>
<evidence type="ECO:0000313" key="17">
    <source>
        <dbReference type="WBParaSite" id="SMTH1_93590.1"/>
    </source>
</evidence>
<keyword evidence="7" id="KW-0904">Protein phosphatase</keyword>
<keyword evidence="3" id="KW-0479">Metal-binding</keyword>
<dbReference type="GO" id="GO:0018991">
    <property type="term" value="P:egg-laying behavior"/>
    <property type="evidence" value="ECO:0007669"/>
    <property type="project" value="UniProtKB-ARBA"/>
</dbReference>
<comment type="function">
    <text evidence="11">Probable phosphatase which plays a redundant role with gsp-4 in spermatogenesis by regulating sister chromatid segregation during meiosis. In addition, involved in sperm motility by controlling the dynamic disassembly of major sperm proteins (MSP) in the spermatozoan pseudopodium.</text>
</comment>
<dbReference type="InterPro" id="IPR050341">
    <property type="entry name" value="PP1_catalytic_subunit"/>
</dbReference>
<dbReference type="PANTHER" id="PTHR11668">
    <property type="entry name" value="SERINE/THREONINE PROTEIN PHOSPHATASE"/>
    <property type="match status" value="1"/>
</dbReference>
<dbReference type="Pfam" id="PF16669">
    <property type="entry name" value="TTC5_OB"/>
    <property type="match status" value="1"/>
</dbReference>
<keyword evidence="5 13" id="KW-0378">Hydrolase</keyword>
<dbReference type="SMART" id="SM00156">
    <property type="entry name" value="PP2Ac"/>
    <property type="match status" value="1"/>
</dbReference>
<dbReference type="InterPro" id="IPR019734">
    <property type="entry name" value="TPR_rpt"/>
</dbReference>
<feature type="compositionally biased region" description="Low complexity" evidence="14">
    <location>
        <begin position="421"/>
        <end position="430"/>
    </location>
</feature>
<dbReference type="Pfam" id="PF00149">
    <property type="entry name" value="Metallophos"/>
    <property type="match status" value="1"/>
</dbReference>
<feature type="compositionally biased region" description="Polar residues" evidence="14">
    <location>
        <begin position="1127"/>
        <end position="1136"/>
    </location>
</feature>
<dbReference type="PROSITE" id="PS00125">
    <property type="entry name" value="SER_THR_PHOSPHATASE"/>
    <property type="match status" value="1"/>
</dbReference>
<name>A0AA85C271_9TREM</name>
<protein>
    <recommendedName>
        <fullName evidence="13">Serine/threonine-protein phosphatase</fullName>
        <ecNumber evidence="13">3.1.3.16</ecNumber>
    </recommendedName>
</protein>
<dbReference type="InterPro" id="IPR011990">
    <property type="entry name" value="TPR-like_helical_dom_sf"/>
</dbReference>
<comment type="catalytic activity">
    <reaction evidence="10 13">
        <text>O-phospho-L-threonyl-[protein] + H2O = L-threonyl-[protein] + phosphate</text>
        <dbReference type="Rhea" id="RHEA:47004"/>
        <dbReference type="Rhea" id="RHEA-COMP:11060"/>
        <dbReference type="Rhea" id="RHEA-COMP:11605"/>
        <dbReference type="ChEBI" id="CHEBI:15377"/>
        <dbReference type="ChEBI" id="CHEBI:30013"/>
        <dbReference type="ChEBI" id="CHEBI:43474"/>
        <dbReference type="ChEBI" id="CHEBI:61977"/>
        <dbReference type="EC" id="3.1.3.16"/>
    </reaction>
</comment>
<feature type="region of interest" description="Disordered" evidence="14">
    <location>
        <begin position="529"/>
        <end position="577"/>
    </location>
</feature>
<evidence type="ECO:0000313" key="16">
    <source>
        <dbReference type="Proteomes" id="UP000050791"/>
    </source>
</evidence>
<evidence type="ECO:0000256" key="9">
    <source>
        <dbReference type="ARBA" id="ARBA00047761"/>
    </source>
</evidence>
<dbReference type="Gene3D" id="2.40.50.550">
    <property type="match status" value="1"/>
</dbReference>
<keyword evidence="6 12" id="KW-0802">TPR repeat</keyword>
<dbReference type="GO" id="GO:0005737">
    <property type="term" value="C:cytoplasm"/>
    <property type="evidence" value="ECO:0007669"/>
    <property type="project" value="TreeGrafter"/>
</dbReference>
<dbReference type="InterPro" id="IPR006186">
    <property type="entry name" value="Ser/Thr-sp_prot-phosphatase"/>
</dbReference>
<evidence type="ECO:0000256" key="11">
    <source>
        <dbReference type="ARBA" id="ARBA00054219"/>
    </source>
</evidence>
<feature type="region of interest" description="Disordered" evidence="14">
    <location>
        <begin position="701"/>
        <end position="720"/>
    </location>
</feature>
<dbReference type="Proteomes" id="UP000050791">
    <property type="component" value="Unassembled WGS sequence"/>
</dbReference>
<evidence type="ECO:0000256" key="3">
    <source>
        <dbReference type="ARBA" id="ARBA00022723"/>
    </source>
</evidence>
<dbReference type="PRINTS" id="PR00114">
    <property type="entry name" value="STPHPHTASE"/>
</dbReference>
<dbReference type="InterPro" id="IPR004843">
    <property type="entry name" value="Calcineurin-like_PHP"/>
</dbReference>
<evidence type="ECO:0000256" key="2">
    <source>
        <dbReference type="ARBA" id="ARBA00008786"/>
    </source>
</evidence>
<dbReference type="GO" id="GO:0007060">
    <property type="term" value="P:male meiosis chromosome segregation"/>
    <property type="evidence" value="ECO:0007669"/>
    <property type="project" value="UniProtKB-ARBA"/>
</dbReference>
<feature type="region of interest" description="Disordered" evidence="14">
    <location>
        <begin position="418"/>
        <end position="444"/>
    </location>
</feature>
<feature type="region of interest" description="Disordered" evidence="14">
    <location>
        <begin position="1100"/>
        <end position="1136"/>
    </location>
</feature>
<dbReference type="GO" id="GO:0004722">
    <property type="term" value="F:protein serine/threonine phosphatase activity"/>
    <property type="evidence" value="ECO:0007669"/>
    <property type="project" value="UniProtKB-EC"/>
</dbReference>
<dbReference type="SUPFAM" id="SSF48452">
    <property type="entry name" value="TPR-like"/>
    <property type="match status" value="2"/>
</dbReference>
<feature type="compositionally biased region" description="Basic residues" evidence="14">
    <location>
        <begin position="545"/>
        <end position="554"/>
    </location>
</feature>
<evidence type="ECO:0000256" key="13">
    <source>
        <dbReference type="RuleBase" id="RU004273"/>
    </source>
</evidence>
<feature type="compositionally biased region" description="Polar residues" evidence="14">
    <location>
        <begin position="710"/>
        <end position="720"/>
    </location>
</feature>
<accession>A0AA85C271</accession>
<feature type="domain" description="Serine/threonine specific protein phosphatases" evidence="15">
    <location>
        <begin position="916"/>
        <end position="921"/>
    </location>
</feature>
<dbReference type="PANTHER" id="PTHR11668:SF300">
    <property type="entry name" value="SERINE_THREONINE-PROTEIN PHOSPHATASE"/>
    <property type="match status" value="1"/>
</dbReference>
<evidence type="ECO:0000259" key="15">
    <source>
        <dbReference type="PROSITE" id="PS00125"/>
    </source>
</evidence>
<feature type="compositionally biased region" description="Basic and acidic residues" evidence="14">
    <location>
        <begin position="1110"/>
        <end position="1123"/>
    </location>
</feature>
<keyword evidence="8" id="KW-0464">Manganese</keyword>
<proteinExistence type="inferred from homology"/>
<dbReference type="GO" id="GO:0005634">
    <property type="term" value="C:nucleus"/>
    <property type="evidence" value="ECO:0007669"/>
    <property type="project" value="TreeGrafter"/>
</dbReference>
<dbReference type="InterPro" id="IPR013105">
    <property type="entry name" value="TPR_2"/>
</dbReference>
<comment type="cofactor">
    <cofactor evidence="1">
        <name>Mn(2+)</name>
        <dbReference type="ChEBI" id="CHEBI:29035"/>
    </cofactor>
</comment>
<dbReference type="PROSITE" id="PS50005">
    <property type="entry name" value="TPR"/>
    <property type="match status" value="1"/>
</dbReference>
<dbReference type="Gene3D" id="3.60.21.10">
    <property type="match status" value="1"/>
</dbReference>
<evidence type="ECO:0000256" key="6">
    <source>
        <dbReference type="ARBA" id="ARBA00022803"/>
    </source>
</evidence>
<dbReference type="Pfam" id="PF07719">
    <property type="entry name" value="TPR_2"/>
    <property type="match status" value="1"/>
</dbReference>
<dbReference type="Gene3D" id="1.25.40.10">
    <property type="entry name" value="Tetratricopeptide repeat domain"/>
    <property type="match status" value="1"/>
</dbReference>
<comment type="catalytic activity">
    <reaction evidence="9">
        <text>O-phospho-L-seryl-[protein] + H2O = L-seryl-[protein] + phosphate</text>
        <dbReference type="Rhea" id="RHEA:20629"/>
        <dbReference type="Rhea" id="RHEA-COMP:9863"/>
        <dbReference type="Rhea" id="RHEA-COMP:11604"/>
        <dbReference type="ChEBI" id="CHEBI:15377"/>
        <dbReference type="ChEBI" id="CHEBI:29999"/>
        <dbReference type="ChEBI" id="CHEBI:43474"/>
        <dbReference type="ChEBI" id="CHEBI:83421"/>
        <dbReference type="EC" id="3.1.3.16"/>
    </reaction>
</comment>
<evidence type="ECO:0000256" key="5">
    <source>
        <dbReference type="ARBA" id="ARBA00022801"/>
    </source>
</evidence>
<evidence type="ECO:0000256" key="7">
    <source>
        <dbReference type="ARBA" id="ARBA00022912"/>
    </source>
</evidence>
<keyword evidence="4" id="KW-0677">Repeat</keyword>
<dbReference type="WBParaSite" id="SMTH1_93590.1">
    <property type="protein sequence ID" value="SMTH1_93590.1"/>
    <property type="gene ID" value="SMTH1_93590"/>
</dbReference>
<feature type="repeat" description="TPR" evidence="12">
    <location>
        <begin position="168"/>
        <end position="201"/>
    </location>
</feature>
<feature type="region of interest" description="Disordered" evidence="14">
    <location>
        <begin position="467"/>
        <end position="493"/>
    </location>
</feature>
<dbReference type="SMART" id="SM00028">
    <property type="entry name" value="TPR"/>
    <property type="match status" value="2"/>
</dbReference>
<dbReference type="GO" id="GO:0046872">
    <property type="term" value="F:metal ion binding"/>
    <property type="evidence" value="ECO:0007669"/>
    <property type="project" value="UniProtKB-KW"/>
</dbReference>
<comment type="similarity">
    <text evidence="2">Belongs to the PPP phosphatase family. PP-5 (PP-T) subfamily.</text>
</comment>
<dbReference type="GO" id="GO:0031143">
    <property type="term" value="C:pseudopodium"/>
    <property type="evidence" value="ECO:0007669"/>
    <property type="project" value="UniProtKB-ARBA"/>
</dbReference>
<dbReference type="InterPro" id="IPR038645">
    <property type="entry name" value="TTC5_OB_sf"/>
</dbReference>
<feature type="compositionally biased region" description="Low complexity" evidence="14">
    <location>
        <begin position="468"/>
        <end position="492"/>
    </location>
</feature>
<evidence type="ECO:0000256" key="10">
    <source>
        <dbReference type="ARBA" id="ARBA00048336"/>
    </source>
</evidence>
<dbReference type="FunFam" id="3.60.21.10:FF:000026">
    <property type="entry name" value="Serine/threonine-protein phosphatase"/>
    <property type="match status" value="1"/>
</dbReference>
<dbReference type="GO" id="GO:0097723">
    <property type="term" value="P:amoeboid sperm motility"/>
    <property type="evidence" value="ECO:0007669"/>
    <property type="project" value="UniProtKB-ARBA"/>
</dbReference>
<dbReference type="EC" id="3.1.3.16" evidence="13"/>
<evidence type="ECO:0000256" key="8">
    <source>
        <dbReference type="ARBA" id="ARBA00023211"/>
    </source>
</evidence>